<evidence type="ECO:0000259" key="1">
    <source>
        <dbReference type="Pfam" id="PF13649"/>
    </source>
</evidence>
<dbReference type="CDD" id="cd02440">
    <property type="entry name" value="AdoMet_MTases"/>
    <property type="match status" value="1"/>
</dbReference>
<dbReference type="GO" id="GO:0032259">
    <property type="term" value="P:methylation"/>
    <property type="evidence" value="ECO:0007669"/>
    <property type="project" value="UniProtKB-KW"/>
</dbReference>
<dbReference type="InterPro" id="IPR029063">
    <property type="entry name" value="SAM-dependent_MTases_sf"/>
</dbReference>
<dbReference type="Pfam" id="PF13649">
    <property type="entry name" value="Methyltransf_25"/>
    <property type="match status" value="1"/>
</dbReference>
<keyword evidence="3" id="KW-1185">Reference proteome</keyword>
<name>A0A6B2KN82_9NEIS</name>
<dbReference type="EMBL" id="JAAGAA010000001">
    <property type="protein sequence ID" value="NDV11459.1"/>
    <property type="molecule type" value="Genomic_DNA"/>
</dbReference>
<keyword evidence="2" id="KW-0489">Methyltransferase</keyword>
<protein>
    <submittedName>
        <fullName evidence="2">Class I SAM-dependent methyltransferase</fullName>
    </submittedName>
</protein>
<organism evidence="2 3">
    <name type="scientific">Crenobacter caeni</name>
    <dbReference type="NCBI Taxonomy" id="2705474"/>
    <lineage>
        <taxon>Bacteria</taxon>
        <taxon>Pseudomonadati</taxon>
        <taxon>Pseudomonadota</taxon>
        <taxon>Betaproteobacteria</taxon>
        <taxon>Neisseriales</taxon>
        <taxon>Neisseriaceae</taxon>
        <taxon>Crenobacter</taxon>
    </lineage>
</organism>
<proteinExistence type="predicted"/>
<evidence type="ECO:0000313" key="2">
    <source>
        <dbReference type="EMBL" id="NDV11459.1"/>
    </source>
</evidence>
<evidence type="ECO:0000313" key="3">
    <source>
        <dbReference type="Proteomes" id="UP000482578"/>
    </source>
</evidence>
<feature type="domain" description="Methyltransferase" evidence="1">
    <location>
        <begin position="76"/>
        <end position="164"/>
    </location>
</feature>
<dbReference type="Gene3D" id="3.40.50.150">
    <property type="entry name" value="Vaccinia Virus protein VP39"/>
    <property type="match status" value="1"/>
</dbReference>
<dbReference type="RefSeq" id="WP_163314752.1">
    <property type="nucleotide sequence ID" value="NZ_JAAGAA010000001.1"/>
</dbReference>
<dbReference type="InterPro" id="IPR041698">
    <property type="entry name" value="Methyltransf_25"/>
</dbReference>
<dbReference type="Proteomes" id="UP000482578">
    <property type="component" value="Unassembled WGS sequence"/>
</dbReference>
<dbReference type="GO" id="GO:0008168">
    <property type="term" value="F:methyltransferase activity"/>
    <property type="evidence" value="ECO:0007669"/>
    <property type="project" value="UniProtKB-KW"/>
</dbReference>
<dbReference type="AlphaFoldDB" id="A0A6B2KN82"/>
<dbReference type="SUPFAM" id="SSF53335">
    <property type="entry name" value="S-adenosyl-L-methionine-dependent methyltransferases"/>
    <property type="match status" value="1"/>
</dbReference>
<gene>
    <name evidence="2" type="ORF">GZH52_01390</name>
</gene>
<accession>A0A6B2KN82</accession>
<keyword evidence="2" id="KW-0808">Transferase</keyword>
<reference evidence="2 3" key="1">
    <citation type="submission" date="2020-02" db="EMBL/GenBank/DDBJ databases">
        <authorList>
            <person name="Yang Z."/>
        </authorList>
    </citation>
    <scope>NUCLEOTIDE SEQUENCE [LARGE SCALE GENOMIC DNA]</scope>
    <source>
        <strain evidence="2 3">HX-7-9</strain>
    </source>
</reference>
<comment type="caution">
    <text evidence="2">The sequence shown here is derived from an EMBL/GenBank/DDBJ whole genome shotgun (WGS) entry which is preliminary data.</text>
</comment>
<dbReference type="NCBIfam" id="NF038261">
    <property type="entry name" value="rhodoquin_RquA"/>
    <property type="match status" value="1"/>
</dbReference>
<sequence length="233" mass="26837">MSGNPPEFRPAPYYDGVPDYMVDVYDWAYVNPAKARLLDRNIVVSTLLFLNDQRLMRRYLACIRPGSRVWQVAHVYGDLVSRAAQAVGPDGRFVLTDITPVQVEHALKKLAPYPQAEVVRADASNWQADEPFDLVCSFFLLHEVPDELKAAIVDNMLAQVAPGGELVFVDYHRPRPWQPIGWLLKYVNRWLEPFAEALWDKDIADYATRKDDFVWQKETIFGGVYQIVRVRLR</sequence>